<feature type="transmembrane region" description="Helical" evidence="4">
    <location>
        <begin position="137"/>
        <end position="157"/>
    </location>
</feature>
<keyword evidence="4" id="KW-0812">Transmembrane</keyword>
<dbReference type="GO" id="GO:0005829">
    <property type="term" value="C:cytosol"/>
    <property type="evidence" value="ECO:0007669"/>
    <property type="project" value="TreeGrafter"/>
</dbReference>
<protein>
    <submittedName>
        <fullName evidence="7">AraC family transcriptional regulator</fullName>
    </submittedName>
</protein>
<evidence type="ECO:0000256" key="4">
    <source>
        <dbReference type="SAM" id="Phobius"/>
    </source>
</evidence>
<dbReference type="EMBL" id="LXKA01000298">
    <property type="protein sequence ID" value="OAJ58992.1"/>
    <property type="molecule type" value="Genomic_DNA"/>
</dbReference>
<evidence type="ECO:0000313" key="6">
    <source>
        <dbReference type="EMBL" id="OAJ57392.1"/>
    </source>
</evidence>
<dbReference type="Pfam" id="PF12625">
    <property type="entry name" value="Arabinose_bd"/>
    <property type="match status" value="1"/>
</dbReference>
<name>A0A1A9N679_9BURK</name>
<accession>A0A1A9N679</accession>
<keyword evidence="1" id="KW-0805">Transcription regulation</keyword>
<dbReference type="InterPro" id="IPR032687">
    <property type="entry name" value="AraC-type_N"/>
</dbReference>
<dbReference type="GO" id="GO:0000976">
    <property type="term" value="F:transcription cis-regulatory region binding"/>
    <property type="evidence" value="ECO:0007669"/>
    <property type="project" value="TreeGrafter"/>
</dbReference>
<dbReference type="PANTHER" id="PTHR47894">
    <property type="entry name" value="HTH-TYPE TRANSCRIPTIONAL REGULATOR GADX"/>
    <property type="match status" value="1"/>
</dbReference>
<keyword evidence="4" id="KW-0472">Membrane</keyword>
<dbReference type="Proteomes" id="UP000077961">
    <property type="component" value="Unassembled WGS sequence"/>
</dbReference>
<feature type="domain" description="HTH araC/xylS-type" evidence="5">
    <location>
        <begin position="237"/>
        <end position="337"/>
    </location>
</feature>
<dbReference type="AlphaFoldDB" id="A0A1A9N679"/>
<dbReference type="EMBL" id="LXJZ01000179">
    <property type="protein sequence ID" value="OAJ57392.1"/>
    <property type="molecule type" value="Genomic_DNA"/>
</dbReference>
<evidence type="ECO:0000256" key="2">
    <source>
        <dbReference type="ARBA" id="ARBA00023125"/>
    </source>
</evidence>
<dbReference type="GO" id="GO:0003700">
    <property type="term" value="F:DNA-binding transcription factor activity"/>
    <property type="evidence" value="ECO:0007669"/>
    <property type="project" value="InterPro"/>
</dbReference>
<keyword evidence="2" id="KW-0238">DNA-binding</keyword>
<evidence type="ECO:0000313" key="8">
    <source>
        <dbReference type="Proteomes" id="UP000077961"/>
    </source>
</evidence>
<keyword evidence="8" id="KW-1185">Reference proteome</keyword>
<dbReference type="STRING" id="1462993.A6V36_31735"/>
<reference evidence="8 9" key="1">
    <citation type="submission" date="2016-04" db="EMBL/GenBank/DDBJ databases">
        <title>Reclassification of Paraburkholderia panaciterrae (Farh et al. 2015) Dobritsa &amp; Samadpour 2016 as a later homotypic synonym of Paraburkholderia ginsengiterrae (Farh et al. 2015) Dobritsa &amp; Samadpour 2016.</title>
        <authorList>
            <person name="Dobritsa A.P."/>
            <person name="Kutumbaka K."/>
            <person name="Samadpour M."/>
        </authorList>
    </citation>
    <scope>NUCLEOTIDE SEQUENCE [LARGE SCALE GENOMIC DNA]</scope>
    <source>
        <strain evidence="7 9">DCY85</strain>
        <strain evidence="6 8">DCY85-1</strain>
    </source>
</reference>
<evidence type="ECO:0000313" key="9">
    <source>
        <dbReference type="Proteomes" id="UP000078116"/>
    </source>
</evidence>
<gene>
    <name evidence="6" type="ORF">A6V36_31735</name>
    <name evidence="7" type="ORF">A6V37_28335</name>
</gene>
<dbReference type="SMART" id="SM00342">
    <property type="entry name" value="HTH_ARAC"/>
    <property type="match status" value="1"/>
</dbReference>
<dbReference type="SUPFAM" id="SSF46689">
    <property type="entry name" value="Homeodomain-like"/>
    <property type="match status" value="1"/>
</dbReference>
<dbReference type="PROSITE" id="PS01124">
    <property type="entry name" value="HTH_ARAC_FAMILY_2"/>
    <property type="match status" value="1"/>
</dbReference>
<dbReference type="RefSeq" id="WP_064269197.1">
    <property type="nucleotide sequence ID" value="NZ_LXJZ01000179.1"/>
</dbReference>
<keyword evidence="3" id="KW-0804">Transcription</keyword>
<proteinExistence type="predicted"/>
<dbReference type="Pfam" id="PF12833">
    <property type="entry name" value="HTH_18"/>
    <property type="match status" value="1"/>
</dbReference>
<dbReference type="Proteomes" id="UP000078116">
    <property type="component" value="Unassembled WGS sequence"/>
</dbReference>
<keyword evidence="4" id="KW-1133">Transmembrane helix</keyword>
<evidence type="ECO:0000256" key="3">
    <source>
        <dbReference type="ARBA" id="ARBA00023163"/>
    </source>
</evidence>
<sequence>MATSRKRHTARVPQGLGSRLLDELSRHGGTNAASTLPVLPDAAAPLSADHFVEMYRAAIEQLEAQVAQGDGHPPMRKTEVDLMCRCLLSCRSLDEAIHCAIDFCAMLHPRAGALSLKATQLSATFCMDSLRQRQSSAACLVDLTGLLFYLQLFSWLIGQPLKPDKVFLAHPLREDASPFLGLFGAPVAVGEPTYGFTFDAALLTRPVLRQPAELAPFLMDVPYRLTGTLPDALSVSQQVYGFLDAALAREVPLPTLSEIATYLAISEPTLRRRLAAQNTGYQALREQCLREFAVRCLHSTNWSMSRIAGHLGFSDEASFRRAFVRWTGQAPSHFRRRQ</sequence>
<evidence type="ECO:0000313" key="7">
    <source>
        <dbReference type="EMBL" id="OAJ58992.1"/>
    </source>
</evidence>
<evidence type="ECO:0000259" key="5">
    <source>
        <dbReference type="PROSITE" id="PS01124"/>
    </source>
</evidence>
<comment type="caution">
    <text evidence="7">The sequence shown here is derived from an EMBL/GenBank/DDBJ whole genome shotgun (WGS) entry which is preliminary data.</text>
</comment>
<organism evidence="7 9">
    <name type="scientific">Paraburkholderia ginsengiterrae</name>
    <dbReference type="NCBI Taxonomy" id="1462993"/>
    <lineage>
        <taxon>Bacteria</taxon>
        <taxon>Pseudomonadati</taxon>
        <taxon>Pseudomonadota</taxon>
        <taxon>Betaproteobacteria</taxon>
        <taxon>Burkholderiales</taxon>
        <taxon>Burkholderiaceae</taxon>
        <taxon>Paraburkholderia</taxon>
    </lineage>
</organism>
<dbReference type="InterPro" id="IPR018060">
    <property type="entry name" value="HTH_AraC"/>
</dbReference>
<dbReference type="Gene3D" id="1.10.10.60">
    <property type="entry name" value="Homeodomain-like"/>
    <property type="match status" value="1"/>
</dbReference>
<dbReference type="PANTHER" id="PTHR47894:SF1">
    <property type="entry name" value="HTH-TYPE TRANSCRIPTIONAL REGULATOR VQSM"/>
    <property type="match status" value="1"/>
</dbReference>
<evidence type="ECO:0000256" key="1">
    <source>
        <dbReference type="ARBA" id="ARBA00023015"/>
    </source>
</evidence>
<dbReference type="InterPro" id="IPR009057">
    <property type="entry name" value="Homeodomain-like_sf"/>
</dbReference>